<evidence type="ECO:0000313" key="2">
    <source>
        <dbReference type="Proteomes" id="UP000263098"/>
    </source>
</evidence>
<gene>
    <name evidence="1" type="ORF">DHW31_09610</name>
</gene>
<dbReference type="AlphaFoldDB" id="A0A3D2SFG8"/>
<organism evidence="1 2">
    <name type="scientific">Bacteroides graminisolvens</name>
    <dbReference type="NCBI Taxonomy" id="477666"/>
    <lineage>
        <taxon>Bacteria</taxon>
        <taxon>Pseudomonadati</taxon>
        <taxon>Bacteroidota</taxon>
        <taxon>Bacteroidia</taxon>
        <taxon>Bacteroidales</taxon>
        <taxon>Bacteroidaceae</taxon>
        <taxon>Bacteroides</taxon>
    </lineage>
</organism>
<reference evidence="1 2" key="1">
    <citation type="journal article" date="2018" name="Nat. Biotechnol.">
        <title>A standardized bacterial taxonomy based on genome phylogeny substantially revises the tree of life.</title>
        <authorList>
            <person name="Parks D.H."/>
            <person name="Chuvochina M."/>
            <person name="Waite D.W."/>
            <person name="Rinke C."/>
            <person name="Skarshewski A."/>
            <person name="Chaumeil P.A."/>
            <person name="Hugenholtz P."/>
        </authorList>
    </citation>
    <scope>NUCLEOTIDE SEQUENCE [LARGE SCALE GENOMIC DNA]</scope>
    <source>
        <strain evidence="1">UBA9667</strain>
    </source>
</reference>
<protein>
    <submittedName>
        <fullName evidence="1">Uncharacterized protein</fullName>
    </submittedName>
</protein>
<proteinExistence type="predicted"/>
<sequence>MRQFPVYRVSVYLPLCSLNRHRQLFIETKVEGITVSHIDEKSVLAAYQKNVLDKARETINGWRGRFFASPLAMLSAMVAQ</sequence>
<name>A0A3D2SFG8_9BACE</name>
<accession>A0A3D2SFG8</accession>
<comment type="caution">
    <text evidence="1">The sequence shown here is derived from an EMBL/GenBank/DDBJ whole genome shotgun (WGS) entry which is preliminary data.</text>
</comment>
<dbReference type="EMBL" id="DPVG01000351">
    <property type="protein sequence ID" value="HCK25015.1"/>
    <property type="molecule type" value="Genomic_DNA"/>
</dbReference>
<evidence type="ECO:0000313" key="1">
    <source>
        <dbReference type="EMBL" id="HCK25015.1"/>
    </source>
</evidence>
<dbReference type="Proteomes" id="UP000263098">
    <property type="component" value="Unassembled WGS sequence"/>
</dbReference>